<dbReference type="Pfam" id="PF00916">
    <property type="entry name" value="Sulfate_transp"/>
    <property type="match status" value="1"/>
</dbReference>
<evidence type="ECO:0000256" key="1">
    <source>
        <dbReference type="ARBA" id="ARBA00004141"/>
    </source>
</evidence>
<reference evidence="9" key="1">
    <citation type="submission" date="2017-02" db="UniProtKB">
        <authorList>
            <consortium name="WormBaseParasite"/>
        </authorList>
    </citation>
    <scope>IDENTIFICATION</scope>
</reference>
<dbReference type="AlphaFoldDB" id="A0A0N4YSQ8"/>
<reference evidence="7 8" key="2">
    <citation type="submission" date="2018-11" db="EMBL/GenBank/DDBJ databases">
        <authorList>
            <consortium name="Pathogen Informatics"/>
        </authorList>
    </citation>
    <scope>NUCLEOTIDE SEQUENCE [LARGE SCALE GENOMIC DNA]</scope>
</reference>
<evidence type="ECO:0000256" key="3">
    <source>
        <dbReference type="ARBA" id="ARBA00022989"/>
    </source>
</evidence>
<protein>
    <submittedName>
        <fullName evidence="9">Sulfate_transp domain-containing protein</fullName>
    </submittedName>
</protein>
<evidence type="ECO:0000256" key="5">
    <source>
        <dbReference type="SAM" id="Phobius"/>
    </source>
</evidence>
<evidence type="ECO:0000313" key="7">
    <source>
        <dbReference type="EMBL" id="VDL84018.1"/>
    </source>
</evidence>
<gene>
    <name evidence="7" type="ORF">NBR_LOCUS20281</name>
</gene>
<dbReference type="InterPro" id="IPR001902">
    <property type="entry name" value="SLC26A/SulP_fam"/>
</dbReference>
<evidence type="ECO:0000313" key="9">
    <source>
        <dbReference type="WBParaSite" id="NBR_0002028001-mRNA-1"/>
    </source>
</evidence>
<keyword evidence="2 5" id="KW-0812">Transmembrane</keyword>
<accession>A0A0N4YSQ8</accession>
<keyword evidence="8" id="KW-1185">Reference proteome</keyword>
<keyword evidence="3 5" id="KW-1133">Transmembrane helix</keyword>
<dbReference type="PANTHER" id="PTHR11814">
    <property type="entry name" value="SULFATE TRANSPORTER"/>
    <property type="match status" value="1"/>
</dbReference>
<dbReference type="GO" id="GO:0055085">
    <property type="term" value="P:transmembrane transport"/>
    <property type="evidence" value="ECO:0007669"/>
    <property type="project" value="InterPro"/>
</dbReference>
<evidence type="ECO:0000313" key="8">
    <source>
        <dbReference type="Proteomes" id="UP000271162"/>
    </source>
</evidence>
<evidence type="ECO:0000259" key="6">
    <source>
        <dbReference type="Pfam" id="PF00916"/>
    </source>
</evidence>
<feature type="domain" description="SLC26A/SulP transporter" evidence="6">
    <location>
        <begin position="99"/>
        <end position="241"/>
    </location>
</feature>
<dbReference type="STRING" id="27835.A0A0N4YSQ8"/>
<comment type="subcellular location">
    <subcellularLocation>
        <location evidence="1">Membrane</location>
        <topology evidence="1">Multi-pass membrane protein</topology>
    </subcellularLocation>
</comment>
<organism evidence="9">
    <name type="scientific">Nippostrongylus brasiliensis</name>
    <name type="common">Rat hookworm</name>
    <dbReference type="NCBI Taxonomy" id="27835"/>
    <lineage>
        <taxon>Eukaryota</taxon>
        <taxon>Metazoa</taxon>
        <taxon>Ecdysozoa</taxon>
        <taxon>Nematoda</taxon>
        <taxon>Chromadorea</taxon>
        <taxon>Rhabditida</taxon>
        <taxon>Rhabditina</taxon>
        <taxon>Rhabditomorpha</taxon>
        <taxon>Strongyloidea</taxon>
        <taxon>Heligmosomidae</taxon>
        <taxon>Nippostrongylus</taxon>
    </lineage>
</organism>
<name>A0A0N4YSQ8_NIPBR</name>
<dbReference type="GO" id="GO:0016020">
    <property type="term" value="C:membrane"/>
    <property type="evidence" value="ECO:0007669"/>
    <property type="project" value="UniProtKB-SubCell"/>
</dbReference>
<dbReference type="Proteomes" id="UP000271162">
    <property type="component" value="Unassembled WGS sequence"/>
</dbReference>
<keyword evidence="4 5" id="KW-0472">Membrane</keyword>
<evidence type="ECO:0000256" key="4">
    <source>
        <dbReference type="ARBA" id="ARBA00023136"/>
    </source>
</evidence>
<feature type="transmembrane region" description="Helical" evidence="5">
    <location>
        <begin position="198"/>
        <end position="217"/>
    </location>
</feature>
<dbReference type="WBParaSite" id="NBR_0002028001-mRNA-1">
    <property type="protein sequence ID" value="NBR_0002028001-mRNA-1"/>
    <property type="gene ID" value="NBR_0002028001"/>
</dbReference>
<proteinExistence type="predicted"/>
<sequence>MEWRFAYRCSSDSCSEWLERDDGGPFAIAALMVGGVVERFAADRSGHNNSTTRTTICCQTSGLAVPPDEAIEIASTVTLLVGLWQFYICFFRRFHTIKIPCAVISVTCISLLLISNFFMDPVFRKWTNVKFPMEFVLVDAGIPPPRLPSFNGAEELVWQAVTIAIISFVIHIALAKLISKRLNYEIDANQAGAKETEWFALGAMNAIASFFSCFAGGSSLGRTMMQVKFGTRSQVHLVFSQVKSPKSRDTSSNFAGFIQEKFRFCLLRLSLFILKNL</sequence>
<feature type="transmembrane region" description="Helical" evidence="5">
    <location>
        <begin position="156"/>
        <end position="178"/>
    </location>
</feature>
<feature type="transmembrane region" description="Helical" evidence="5">
    <location>
        <begin position="97"/>
        <end position="119"/>
    </location>
</feature>
<dbReference type="InterPro" id="IPR011547">
    <property type="entry name" value="SLC26A/SulP_dom"/>
</dbReference>
<dbReference type="EMBL" id="UYSL01024982">
    <property type="protein sequence ID" value="VDL84018.1"/>
    <property type="molecule type" value="Genomic_DNA"/>
</dbReference>
<evidence type="ECO:0000256" key="2">
    <source>
        <dbReference type="ARBA" id="ARBA00022692"/>
    </source>
</evidence>